<dbReference type="AlphaFoldDB" id="D8M5T2"/>
<dbReference type="GeneID" id="24920492"/>
<evidence type="ECO:0000313" key="9">
    <source>
        <dbReference type="Proteomes" id="UP000008312"/>
    </source>
</evidence>
<dbReference type="PANTHER" id="PTHR48182:SF2">
    <property type="entry name" value="PROTEIN SERAC1"/>
    <property type="match status" value="1"/>
</dbReference>
<feature type="domain" description="AB hydrolase-1" evidence="7">
    <location>
        <begin position="61"/>
        <end position="209"/>
    </location>
</feature>
<protein>
    <recommendedName>
        <fullName evidence="7">AB hydrolase-1 domain-containing protein</fullName>
    </recommendedName>
</protein>
<reference evidence="8" key="1">
    <citation type="submission" date="2010-02" db="EMBL/GenBank/DDBJ databases">
        <title>Sequencing and annotation of the Blastocystis hominis genome.</title>
        <authorList>
            <person name="Wincker P."/>
        </authorList>
    </citation>
    <scope>NUCLEOTIDE SEQUENCE</scope>
    <source>
        <strain evidence="8">Singapore isolate B</strain>
    </source>
</reference>
<dbReference type="InParanoid" id="D8M5T2"/>
<dbReference type="Gene3D" id="3.40.50.1820">
    <property type="entry name" value="alpha/beta hydrolase"/>
    <property type="match status" value="1"/>
</dbReference>
<evidence type="ECO:0000259" key="7">
    <source>
        <dbReference type="Pfam" id="PF12697"/>
    </source>
</evidence>
<dbReference type="SUPFAM" id="SSF53474">
    <property type="entry name" value="alpha/beta-Hydrolases"/>
    <property type="match status" value="1"/>
</dbReference>
<dbReference type="PANTHER" id="PTHR48182">
    <property type="entry name" value="PROTEIN SERAC1"/>
    <property type="match status" value="1"/>
</dbReference>
<organism evidence="8">
    <name type="scientific">Blastocystis hominis</name>
    <dbReference type="NCBI Taxonomy" id="12968"/>
    <lineage>
        <taxon>Eukaryota</taxon>
        <taxon>Sar</taxon>
        <taxon>Stramenopiles</taxon>
        <taxon>Bigyra</taxon>
        <taxon>Opalozoa</taxon>
        <taxon>Opalinata</taxon>
        <taxon>Blastocystidae</taxon>
        <taxon>Blastocystis</taxon>
    </lineage>
</organism>
<sequence>MERAGRYETALLRGESAVQLPPIRTRPFARRSHFHALRRIQKYRRFPFFFAQPHTQRIADIVFIHGLQGSFFSTWMVQQETSDFHHITCWPATYLPAYLANHDVSPPVRILSVSYHARMRKSSSPHPTLSIQEQAADLRKRLDSAGIGERPVIFVTHSLGGLIVKEMLVDESKDVYAPLLHQTKAIVFYSTPHRGSPVIKKNISLLHALFGFTPVISELQNDSPLLLDLNDAFLDLSPLPDILSLGEEAPMHVGKYEALVVPPTSANPGVGEFIQVKGKDHRTVCKPNDVEDPSFVIPAEFILKELEKIRSLDDCTAEKIVAKARWVDRLRGLSQKQNWRVC</sequence>
<evidence type="ECO:0000313" key="8">
    <source>
        <dbReference type="EMBL" id="CBK23531.2"/>
    </source>
</evidence>
<accession>D8M5T2</accession>
<dbReference type="InterPro" id="IPR000073">
    <property type="entry name" value="AB_hydrolase_1"/>
</dbReference>
<comment type="subcellular location">
    <subcellularLocation>
        <location evidence="2">Endoplasmic reticulum</location>
    </subcellularLocation>
    <subcellularLocation>
        <location evidence="3">Membrane</location>
    </subcellularLocation>
    <subcellularLocation>
        <location evidence="1">Mitochondrion</location>
    </subcellularLocation>
</comment>
<dbReference type="InterPro" id="IPR029058">
    <property type="entry name" value="AB_hydrolase_fold"/>
</dbReference>
<dbReference type="Proteomes" id="UP000008312">
    <property type="component" value="Unassembled WGS sequence"/>
</dbReference>
<evidence type="ECO:0000256" key="3">
    <source>
        <dbReference type="ARBA" id="ARBA00004370"/>
    </source>
</evidence>
<dbReference type="GO" id="GO:0005783">
    <property type="term" value="C:endoplasmic reticulum"/>
    <property type="evidence" value="ECO:0007669"/>
    <property type="project" value="UniProtKB-SubCell"/>
</dbReference>
<evidence type="ECO:0000256" key="1">
    <source>
        <dbReference type="ARBA" id="ARBA00004173"/>
    </source>
</evidence>
<dbReference type="EMBL" id="FN668661">
    <property type="protein sequence ID" value="CBK23531.2"/>
    <property type="molecule type" value="Genomic_DNA"/>
</dbReference>
<evidence type="ECO:0000256" key="6">
    <source>
        <dbReference type="ARBA" id="ARBA00023136"/>
    </source>
</evidence>
<proteinExistence type="predicted"/>
<dbReference type="Pfam" id="PF12697">
    <property type="entry name" value="Abhydrolase_6"/>
    <property type="match status" value="1"/>
</dbReference>
<keyword evidence="9" id="KW-1185">Reference proteome</keyword>
<keyword evidence="4" id="KW-0256">Endoplasmic reticulum</keyword>
<name>D8M5T2_BLAHO</name>
<dbReference type="GO" id="GO:0016020">
    <property type="term" value="C:membrane"/>
    <property type="evidence" value="ECO:0007669"/>
    <property type="project" value="UniProtKB-SubCell"/>
</dbReference>
<evidence type="ECO:0000256" key="2">
    <source>
        <dbReference type="ARBA" id="ARBA00004240"/>
    </source>
</evidence>
<dbReference type="GO" id="GO:0005739">
    <property type="term" value="C:mitochondrion"/>
    <property type="evidence" value="ECO:0007669"/>
    <property type="project" value="UniProtKB-SubCell"/>
</dbReference>
<dbReference type="InterPro" id="IPR052374">
    <property type="entry name" value="SERAC1"/>
</dbReference>
<gene>
    <name evidence="8" type="ORF">GSBLH_T00003390001</name>
</gene>
<keyword evidence="6" id="KW-0472">Membrane</keyword>
<keyword evidence="5" id="KW-0496">Mitochondrion</keyword>
<evidence type="ECO:0000256" key="4">
    <source>
        <dbReference type="ARBA" id="ARBA00022824"/>
    </source>
</evidence>
<dbReference type="RefSeq" id="XP_012897579.1">
    <property type="nucleotide sequence ID" value="XM_013042125.1"/>
</dbReference>
<evidence type="ECO:0000256" key="5">
    <source>
        <dbReference type="ARBA" id="ARBA00023128"/>
    </source>
</evidence>
<dbReference type="OrthoDB" id="5086500at2759"/>